<dbReference type="EMBL" id="BAAFJT010000039">
    <property type="protein sequence ID" value="GAB0202440.1"/>
    <property type="molecule type" value="Genomic_DNA"/>
</dbReference>
<sequence length="198" mass="22152">MSCAAARVRARGRSLERRLRAVPRRELLAELRRAGALGPGEEAALGPPARRGWARRLRALALARGEETCRALLRALERLEEPGPLDFYNPRRDAEPSHRSDCPCCHPPPDREGGDHREEEDGDTGEEDGDTEEEDEDPEEEEGEDGDPEEEDEDPEEEEGEDEDPKEEDEDPKEEDGDEDEGPEEEGDPEEEEGGDSE</sequence>
<feature type="compositionally biased region" description="Basic and acidic residues" evidence="1">
    <location>
        <begin position="89"/>
        <end position="101"/>
    </location>
</feature>
<feature type="compositionally biased region" description="Basic and acidic residues" evidence="1">
    <location>
        <begin position="108"/>
        <end position="119"/>
    </location>
</feature>
<feature type="compositionally biased region" description="Acidic residues" evidence="1">
    <location>
        <begin position="120"/>
        <end position="198"/>
    </location>
</feature>
<name>A0ABC9XZJ4_GRUJA</name>
<keyword evidence="3" id="KW-1185">Reference proteome</keyword>
<organism evidence="2 3">
    <name type="scientific">Grus japonensis</name>
    <name type="common">Japanese crane</name>
    <name type="synonym">Red-crowned crane</name>
    <dbReference type="NCBI Taxonomy" id="30415"/>
    <lineage>
        <taxon>Eukaryota</taxon>
        <taxon>Metazoa</taxon>
        <taxon>Chordata</taxon>
        <taxon>Craniata</taxon>
        <taxon>Vertebrata</taxon>
        <taxon>Euteleostomi</taxon>
        <taxon>Archelosauria</taxon>
        <taxon>Archosauria</taxon>
        <taxon>Dinosauria</taxon>
        <taxon>Saurischia</taxon>
        <taxon>Theropoda</taxon>
        <taxon>Coelurosauria</taxon>
        <taxon>Aves</taxon>
        <taxon>Neognathae</taxon>
        <taxon>Neoaves</taxon>
        <taxon>Gruiformes</taxon>
        <taxon>Gruidae</taxon>
        <taxon>Grus</taxon>
    </lineage>
</organism>
<accession>A0ABC9XZJ4</accession>
<gene>
    <name evidence="2" type="ORF">GRJ2_002709600</name>
</gene>
<evidence type="ECO:0000313" key="2">
    <source>
        <dbReference type="EMBL" id="GAB0202440.1"/>
    </source>
</evidence>
<proteinExistence type="predicted"/>
<dbReference type="Proteomes" id="UP001623348">
    <property type="component" value="Unassembled WGS sequence"/>
</dbReference>
<reference evidence="2 3" key="1">
    <citation type="submission" date="2024-06" db="EMBL/GenBank/DDBJ databases">
        <title>The draft genome of Grus japonensis, version 3.</title>
        <authorList>
            <person name="Nabeshima K."/>
            <person name="Suzuki S."/>
            <person name="Onuma M."/>
        </authorList>
    </citation>
    <scope>NUCLEOTIDE SEQUENCE [LARGE SCALE GENOMIC DNA]</scope>
    <source>
        <strain evidence="2 3">451A</strain>
    </source>
</reference>
<comment type="caution">
    <text evidence="2">The sequence shown here is derived from an EMBL/GenBank/DDBJ whole genome shotgun (WGS) entry which is preliminary data.</text>
</comment>
<feature type="region of interest" description="Disordered" evidence="1">
    <location>
        <begin position="77"/>
        <end position="198"/>
    </location>
</feature>
<evidence type="ECO:0000256" key="1">
    <source>
        <dbReference type="SAM" id="MobiDB-lite"/>
    </source>
</evidence>
<evidence type="ECO:0000313" key="3">
    <source>
        <dbReference type="Proteomes" id="UP001623348"/>
    </source>
</evidence>
<protein>
    <submittedName>
        <fullName evidence="2">S-antigen protein-like</fullName>
    </submittedName>
</protein>
<dbReference type="AlphaFoldDB" id="A0ABC9XZJ4"/>